<dbReference type="GO" id="GO:0005667">
    <property type="term" value="C:transcription regulator complex"/>
    <property type="evidence" value="ECO:0007669"/>
    <property type="project" value="TreeGrafter"/>
</dbReference>
<keyword evidence="3" id="KW-0812">Transmembrane</keyword>
<dbReference type="InterPro" id="IPR013783">
    <property type="entry name" value="Ig-like_fold"/>
</dbReference>
<accession>A0AAE1ZL20</accession>
<comment type="caution">
    <text evidence="5">The sequence shown here is derived from an EMBL/GenBank/DDBJ whole genome shotgun (WGS) entry which is preliminary data.</text>
</comment>
<dbReference type="PANTHER" id="PTHR23210">
    <property type="entry name" value="ACTIVATING TRANSCRIPTION FACTOR 7 INTERACTING PROTEIN"/>
    <property type="match status" value="1"/>
</dbReference>
<dbReference type="InterPro" id="IPR056565">
    <property type="entry name" value="Fn3_ATF7IP"/>
</dbReference>
<feature type="compositionally biased region" description="Polar residues" evidence="2">
    <location>
        <begin position="204"/>
        <end position="218"/>
    </location>
</feature>
<keyword evidence="3" id="KW-1133">Transmembrane helix</keyword>
<proteinExistence type="predicted"/>
<evidence type="ECO:0000256" key="2">
    <source>
        <dbReference type="SAM" id="MobiDB-lite"/>
    </source>
</evidence>
<evidence type="ECO:0000259" key="4">
    <source>
        <dbReference type="Pfam" id="PF16794"/>
    </source>
</evidence>
<dbReference type="EMBL" id="JALJAT010000001">
    <property type="protein sequence ID" value="KAK4475845.1"/>
    <property type="molecule type" value="Genomic_DNA"/>
</dbReference>
<dbReference type="GO" id="GO:0003712">
    <property type="term" value="F:transcription coregulator activity"/>
    <property type="evidence" value="ECO:0007669"/>
    <property type="project" value="TreeGrafter"/>
</dbReference>
<dbReference type="PANTHER" id="PTHR23210:SF26">
    <property type="entry name" value="ACTIVATING TRANSCRIPTION FACTOR 7-INTERACTING PROTEIN 1"/>
    <property type="match status" value="1"/>
</dbReference>
<feature type="transmembrane region" description="Helical" evidence="3">
    <location>
        <begin position="32"/>
        <end position="52"/>
    </location>
</feature>
<keyword evidence="1" id="KW-0175">Coiled coil</keyword>
<sequence length="503" mass="55861">MFSHLHYCTRSDGTLPAWSSSRFRKNHLHYRWYILYLIYLCLSGLFVMSELFCNVDVTNPPNITQATFHSDSDCALLNDTATENHNDYDSCNQGPLFKKPRLREQQDTLCTLNGFKDAYNICSSKSLPELEREIKKVRLCFDSKLKLALKEKLSNYISCIETTEKTVANLKEEIKQLSCRMDFIESSSNDLTKLITDRIPLPTPTSGVGQSRTLSSQAPRLPIPSHSPLVSAPEHRSGQPVNHALNSRQSNITSSSSVSSRLLSVLPKALDIQHLSQTTPGTVLAIHVNDIIDLTSDANVENATPFSNLQNGIVSTINVQPSFIFNTADFNNVDPKQSYFDLTSLSQAQVTSTNQMVNSQISSLPSYSVFPDVQLLPVALLPPVPSQPLASAHHLPLQPVPQLTIAEAAEGVCLQWSVTYPTGPFEPAVAYEIYSYASSEVTLLSVQTSLPWKKVGEVTALPLPMACTLTHVQANNMYYFIVRSVDRLRRFSAWSNVVNAYVS</sequence>
<dbReference type="Proteomes" id="UP001292079">
    <property type="component" value="Unassembled WGS sequence"/>
</dbReference>
<evidence type="ECO:0000313" key="6">
    <source>
        <dbReference type="Proteomes" id="UP001292079"/>
    </source>
</evidence>
<keyword evidence="6" id="KW-1185">Reference proteome</keyword>
<dbReference type="GO" id="GO:0005634">
    <property type="term" value="C:nucleus"/>
    <property type="evidence" value="ECO:0007669"/>
    <property type="project" value="TreeGrafter"/>
</dbReference>
<dbReference type="Gene3D" id="2.60.40.10">
    <property type="entry name" value="Immunoglobulins"/>
    <property type="match status" value="1"/>
</dbReference>
<organism evidence="5 6">
    <name type="scientific">Schistosoma mekongi</name>
    <name type="common">Parasitic worm</name>
    <dbReference type="NCBI Taxonomy" id="38744"/>
    <lineage>
        <taxon>Eukaryota</taxon>
        <taxon>Metazoa</taxon>
        <taxon>Spiralia</taxon>
        <taxon>Lophotrochozoa</taxon>
        <taxon>Platyhelminthes</taxon>
        <taxon>Trematoda</taxon>
        <taxon>Digenea</taxon>
        <taxon>Strigeidida</taxon>
        <taxon>Schistosomatoidea</taxon>
        <taxon>Schistosomatidae</taxon>
        <taxon>Schistosoma</taxon>
    </lineage>
</organism>
<reference evidence="5" key="1">
    <citation type="submission" date="2022-04" db="EMBL/GenBank/DDBJ databases">
        <authorList>
            <person name="Xu L."/>
            <person name="Lv Z."/>
        </authorList>
    </citation>
    <scope>NUCLEOTIDE SEQUENCE</scope>
    <source>
        <strain evidence="5">LV_2022a</strain>
    </source>
</reference>
<name>A0AAE1ZL20_SCHME</name>
<evidence type="ECO:0000256" key="3">
    <source>
        <dbReference type="SAM" id="Phobius"/>
    </source>
</evidence>
<dbReference type="GO" id="GO:0006355">
    <property type="term" value="P:regulation of DNA-templated transcription"/>
    <property type="evidence" value="ECO:0007669"/>
    <property type="project" value="TreeGrafter"/>
</dbReference>
<feature type="region of interest" description="Disordered" evidence="2">
    <location>
        <begin position="202"/>
        <end position="253"/>
    </location>
</feature>
<dbReference type="Pfam" id="PF16794">
    <property type="entry name" value="fn3_4"/>
    <property type="match status" value="1"/>
</dbReference>
<evidence type="ECO:0000256" key="1">
    <source>
        <dbReference type="SAM" id="Coils"/>
    </source>
</evidence>
<protein>
    <recommendedName>
        <fullName evidence="4">Activating transcription factor 7-interacting protein Fn3 domain-containing protein</fullName>
    </recommendedName>
</protein>
<feature type="coiled-coil region" evidence="1">
    <location>
        <begin position="160"/>
        <end position="187"/>
    </location>
</feature>
<feature type="domain" description="Activating transcription factor 7-interacting protein Fn3" evidence="4">
    <location>
        <begin position="400"/>
        <end position="498"/>
    </location>
</feature>
<dbReference type="InterPro" id="IPR026085">
    <property type="entry name" value="ATF7-int"/>
</dbReference>
<evidence type="ECO:0000313" key="5">
    <source>
        <dbReference type="EMBL" id="KAK4475845.1"/>
    </source>
</evidence>
<dbReference type="AlphaFoldDB" id="A0AAE1ZL20"/>
<keyword evidence="3" id="KW-0472">Membrane</keyword>
<gene>
    <name evidence="5" type="ORF">MN116_000652</name>
</gene>
<reference evidence="5" key="2">
    <citation type="journal article" date="2023" name="Infect Dis Poverty">
        <title>Chromosome-scale genome of the human blood fluke Schistosoma mekongi and its implications for public health.</title>
        <authorList>
            <person name="Zhou M."/>
            <person name="Xu L."/>
            <person name="Xu D."/>
            <person name="Chen W."/>
            <person name="Khan J."/>
            <person name="Hu Y."/>
            <person name="Huang H."/>
            <person name="Wei H."/>
            <person name="Zhang Y."/>
            <person name="Chusongsang P."/>
            <person name="Tanasarnprasert K."/>
            <person name="Hu X."/>
            <person name="Limpanont Y."/>
            <person name="Lv Z."/>
        </authorList>
    </citation>
    <scope>NUCLEOTIDE SEQUENCE</scope>
    <source>
        <strain evidence="5">LV_2022a</strain>
    </source>
</reference>